<keyword evidence="3" id="KW-0238">DNA-binding</keyword>
<organism evidence="7 8">
    <name type="scientific">Candidatus Nesterenkonia stercoripullorum</name>
    <dbReference type="NCBI Taxonomy" id="2838701"/>
    <lineage>
        <taxon>Bacteria</taxon>
        <taxon>Bacillati</taxon>
        <taxon>Actinomycetota</taxon>
        <taxon>Actinomycetes</taxon>
        <taxon>Micrococcales</taxon>
        <taxon>Micrococcaceae</taxon>
        <taxon>Nesterenkonia</taxon>
    </lineage>
</organism>
<evidence type="ECO:0000259" key="6">
    <source>
        <dbReference type="Pfam" id="PF03466"/>
    </source>
</evidence>
<protein>
    <submittedName>
        <fullName evidence="7">LysR family transcriptional regulator substrate-binding protein</fullName>
    </submittedName>
</protein>
<reference evidence="7" key="1">
    <citation type="journal article" date="2021" name="PeerJ">
        <title>Extensive microbial diversity within the chicken gut microbiome revealed by metagenomics and culture.</title>
        <authorList>
            <person name="Gilroy R."/>
            <person name="Ravi A."/>
            <person name="Getino M."/>
            <person name="Pursley I."/>
            <person name="Horton D.L."/>
            <person name="Alikhan N.F."/>
            <person name="Baker D."/>
            <person name="Gharbi K."/>
            <person name="Hall N."/>
            <person name="Watson M."/>
            <person name="Adriaenssens E.M."/>
            <person name="Foster-Nyarko E."/>
            <person name="Jarju S."/>
            <person name="Secka A."/>
            <person name="Antonio M."/>
            <person name="Oren A."/>
            <person name="Chaudhuri R.R."/>
            <person name="La Ragione R."/>
            <person name="Hildebrand F."/>
            <person name="Pallen M.J."/>
        </authorList>
    </citation>
    <scope>NUCLEOTIDE SEQUENCE</scope>
    <source>
        <strain evidence="7">ChiHejej3B27-3195</strain>
    </source>
</reference>
<dbReference type="Pfam" id="PF03466">
    <property type="entry name" value="LysR_substrate"/>
    <property type="match status" value="1"/>
</dbReference>
<dbReference type="InterPro" id="IPR005119">
    <property type="entry name" value="LysR_subst-bd"/>
</dbReference>
<dbReference type="AlphaFoldDB" id="A0A9D1UTY0"/>
<evidence type="ECO:0000313" key="7">
    <source>
        <dbReference type="EMBL" id="HIX00314.1"/>
    </source>
</evidence>
<sequence>MSETNAAGLLLGAIPGATPGKWAERWAQQVPDVPLEVSYFPDEGQLERIHHGTVDIGYLRLPIGNPSTADAFEAGMVWSVPQVPVAPDPDEYHRVWLYEENLVACASADHWIAAADASVEWEDLAEETFLRPEGIAEPGHRQGQGRELTAEERMALEVAAAGSGVVLLPQSVARMLTRKDVVVRIVGRSPAFQVGLCWLRSRDDDVVQEFIGVARGRRASSGRSALGRSDQSRRPAPGRAGAAGARPTQEAGGGARRQPRRRQKPESRPGRPPRGRRPRR</sequence>
<keyword evidence="2" id="KW-0805">Transcription regulation</keyword>
<gene>
    <name evidence="7" type="ORF">H9871_09240</name>
</gene>
<dbReference type="EMBL" id="DXGD01000342">
    <property type="protein sequence ID" value="HIX00314.1"/>
    <property type="molecule type" value="Genomic_DNA"/>
</dbReference>
<dbReference type="GO" id="GO:0003677">
    <property type="term" value="F:DNA binding"/>
    <property type="evidence" value="ECO:0007669"/>
    <property type="project" value="UniProtKB-KW"/>
</dbReference>
<evidence type="ECO:0000256" key="3">
    <source>
        <dbReference type="ARBA" id="ARBA00023125"/>
    </source>
</evidence>
<dbReference type="GO" id="GO:0003700">
    <property type="term" value="F:DNA-binding transcription factor activity"/>
    <property type="evidence" value="ECO:0007669"/>
    <property type="project" value="TreeGrafter"/>
</dbReference>
<evidence type="ECO:0000256" key="2">
    <source>
        <dbReference type="ARBA" id="ARBA00023015"/>
    </source>
</evidence>
<dbReference type="GO" id="GO:0032993">
    <property type="term" value="C:protein-DNA complex"/>
    <property type="evidence" value="ECO:0007669"/>
    <property type="project" value="TreeGrafter"/>
</dbReference>
<feature type="region of interest" description="Disordered" evidence="5">
    <location>
        <begin position="217"/>
        <end position="280"/>
    </location>
</feature>
<dbReference type="Proteomes" id="UP000824151">
    <property type="component" value="Unassembled WGS sequence"/>
</dbReference>
<dbReference type="PANTHER" id="PTHR30346">
    <property type="entry name" value="TRANSCRIPTIONAL DUAL REGULATOR HCAR-RELATED"/>
    <property type="match status" value="1"/>
</dbReference>
<evidence type="ECO:0000256" key="5">
    <source>
        <dbReference type="SAM" id="MobiDB-lite"/>
    </source>
</evidence>
<dbReference type="SUPFAM" id="SSF53850">
    <property type="entry name" value="Periplasmic binding protein-like II"/>
    <property type="match status" value="1"/>
</dbReference>
<comment type="similarity">
    <text evidence="1">Belongs to the LysR transcriptional regulatory family.</text>
</comment>
<keyword evidence="4" id="KW-0804">Transcription</keyword>
<name>A0A9D1UTY0_9MICC</name>
<evidence type="ECO:0000256" key="1">
    <source>
        <dbReference type="ARBA" id="ARBA00009437"/>
    </source>
</evidence>
<accession>A0A9D1UTY0</accession>
<comment type="caution">
    <text evidence="7">The sequence shown here is derived from an EMBL/GenBank/DDBJ whole genome shotgun (WGS) entry which is preliminary data.</text>
</comment>
<evidence type="ECO:0000313" key="8">
    <source>
        <dbReference type="Proteomes" id="UP000824151"/>
    </source>
</evidence>
<dbReference type="Gene3D" id="3.40.190.10">
    <property type="entry name" value="Periplasmic binding protein-like II"/>
    <property type="match status" value="2"/>
</dbReference>
<dbReference type="CDD" id="cd05466">
    <property type="entry name" value="PBP2_LTTR_substrate"/>
    <property type="match status" value="1"/>
</dbReference>
<feature type="domain" description="LysR substrate-binding" evidence="6">
    <location>
        <begin position="87"/>
        <end position="216"/>
    </location>
</feature>
<reference evidence="7" key="2">
    <citation type="submission" date="2021-04" db="EMBL/GenBank/DDBJ databases">
        <authorList>
            <person name="Gilroy R."/>
        </authorList>
    </citation>
    <scope>NUCLEOTIDE SEQUENCE</scope>
    <source>
        <strain evidence="7">ChiHejej3B27-3195</strain>
    </source>
</reference>
<proteinExistence type="inferred from homology"/>
<feature type="compositionally biased region" description="Basic residues" evidence="5">
    <location>
        <begin position="271"/>
        <end position="280"/>
    </location>
</feature>
<dbReference type="PANTHER" id="PTHR30346:SF0">
    <property type="entry name" value="HCA OPERON TRANSCRIPTIONAL ACTIVATOR HCAR"/>
    <property type="match status" value="1"/>
</dbReference>
<evidence type="ECO:0000256" key="4">
    <source>
        <dbReference type="ARBA" id="ARBA00023163"/>
    </source>
</evidence>
<feature type="compositionally biased region" description="Low complexity" evidence="5">
    <location>
        <begin position="221"/>
        <end position="250"/>
    </location>
</feature>